<protein>
    <submittedName>
        <fullName evidence="3">Uncharacterized protein</fullName>
    </submittedName>
</protein>
<dbReference type="Proteomes" id="UP000567179">
    <property type="component" value="Unassembled WGS sequence"/>
</dbReference>
<keyword evidence="4" id="KW-1185">Reference proteome</keyword>
<dbReference type="PANTHER" id="PTHR35043:SF8">
    <property type="entry name" value="DUF4220 DOMAIN-CONTAINING PROTEIN"/>
    <property type="match status" value="1"/>
</dbReference>
<dbReference type="EMBL" id="JAACJJ010000044">
    <property type="protein sequence ID" value="KAF5314428.1"/>
    <property type="molecule type" value="Genomic_DNA"/>
</dbReference>
<feature type="transmembrane region" description="Helical" evidence="1">
    <location>
        <begin position="441"/>
        <end position="461"/>
    </location>
</feature>
<name>A0A8H5EWD2_9AGAR</name>
<evidence type="ECO:0000256" key="1">
    <source>
        <dbReference type="SAM" id="Phobius"/>
    </source>
</evidence>
<comment type="caution">
    <text evidence="3">The sequence shown here is derived from an EMBL/GenBank/DDBJ whole genome shotgun (WGS) entry which is preliminary data.</text>
</comment>
<keyword evidence="1" id="KW-1133">Transmembrane helix</keyword>
<accession>A0A8H5EWD2</accession>
<keyword evidence="1" id="KW-0472">Membrane</keyword>
<proteinExistence type="predicted"/>
<sequence length="485" mass="54298">MLLFIVLCSVLQTLRSAPLPPPHAIGSIATVEANNTMMCGAPVTPEVAGQQHRTVYVIVKSCLLTISACVWTSAHPNINGPRDSGWTRLKRKVVTMLCAVVAPELVLYWALSQYFAAKEIATKYNNEFANAEEKEKSVWTKLVGWFQTLPEDTIRRGVGQKWTTTHGFFIQMGGFVLYKNEYPDEVIDYDLLVYHLRKKTIDAPTVTKRELDDRSKGDTVSKAIVVLQTTWFVLQCIARAERRLPLSELEVLTLAFAVVNATIYAAWWNKPQGVDMPICVPWKSANGDAQNTSTSSMGKGQHGLVNLSHLGPVNPPHLIASDKQHPNKQSRKKHRGWLRRMVHKDREEYMSPVFLLIRLPYRVVCSLLRPLAKLYMGHDEVITKDNQEDLRVPMFYAPMITSGALFKGSTRALCIIGTIFGAIHLLAWASKFPSLPYLVLWRVSAILLTITPGLLVLNGWISNTGKASRYASGNQGNSDIALYRL</sequence>
<keyword evidence="2" id="KW-0732">Signal</keyword>
<evidence type="ECO:0000256" key="2">
    <source>
        <dbReference type="SAM" id="SignalP"/>
    </source>
</evidence>
<keyword evidence="1" id="KW-0812">Transmembrane</keyword>
<organism evidence="3 4">
    <name type="scientific">Psilocybe cf. subviscida</name>
    <dbReference type="NCBI Taxonomy" id="2480587"/>
    <lineage>
        <taxon>Eukaryota</taxon>
        <taxon>Fungi</taxon>
        <taxon>Dikarya</taxon>
        <taxon>Basidiomycota</taxon>
        <taxon>Agaricomycotina</taxon>
        <taxon>Agaricomycetes</taxon>
        <taxon>Agaricomycetidae</taxon>
        <taxon>Agaricales</taxon>
        <taxon>Agaricineae</taxon>
        <taxon>Strophariaceae</taxon>
        <taxon>Psilocybe</taxon>
    </lineage>
</organism>
<evidence type="ECO:0000313" key="4">
    <source>
        <dbReference type="Proteomes" id="UP000567179"/>
    </source>
</evidence>
<feature type="signal peptide" evidence="2">
    <location>
        <begin position="1"/>
        <end position="16"/>
    </location>
</feature>
<dbReference type="AlphaFoldDB" id="A0A8H5EWD2"/>
<feature type="transmembrane region" description="Helical" evidence="1">
    <location>
        <begin position="249"/>
        <end position="267"/>
    </location>
</feature>
<gene>
    <name evidence="3" type="ORF">D9619_011859</name>
</gene>
<dbReference type="OrthoDB" id="9451547at2759"/>
<feature type="chain" id="PRO_5034256099" evidence="2">
    <location>
        <begin position="17"/>
        <end position="485"/>
    </location>
</feature>
<reference evidence="3 4" key="1">
    <citation type="journal article" date="2020" name="ISME J.">
        <title>Uncovering the hidden diversity of litter-decomposition mechanisms in mushroom-forming fungi.</title>
        <authorList>
            <person name="Floudas D."/>
            <person name="Bentzer J."/>
            <person name="Ahren D."/>
            <person name="Johansson T."/>
            <person name="Persson P."/>
            <person name="Tunlid A."/>
        </authorList>
    </citation>
    <scope>NUCLEOTIDE SEQUENCE [LARGE SCALE GENOMIC DNA]</scope>
    <source>
        <strain evidence="3 4">CBS 101986</strain>
    </source>
</reference>
<evidence type="ECO:0000313" key="3">
    <source>
        <dbReference type="EMBL" id="KAF5314428.1"/>
    </source>
</evidence>
<feature type="transmembrane region" description="Helical" evidence="1">
    <location>
        <begin position="412"/>
        <end position="429"/>
    </location>
</feature>
<dbReference type="PANTHER" id="PTHR35043">
    <property type="entry name" value="TRANSCRIPTION FACTOR DOMAIN-CONTAINING PROTEIN"/>
    <property type="match status" value="1"/>
</dbReference>